<reference evidence="3 4" key="1">
    <citation type="submission" date="2016-10" db="EMBL/GenBank/DDBJ databases">
        <authorList>
            <person name="de Groot N.N."/>
        </authorList>
    </citation>
    <scope>NUCLEOTIDE SEQUENCE [LARGE SCALE GENOMIC DNA]</scope>
    <source>
        <strain evidence="3 4">DSM 20475</strain>
    </source>
</reference>
<sequence length="584" mass="65177">MKKLSLPGRILLFVATVAVSWYAWLPPLHLQSTQFWFYLLALALIGAFLFVGGTQVREKTIRYMGFERTVKSRMPSKKLFRILLIIGAAVAAVVVIGFLSSTQILHAGKYAHILNKENENFTEKVVQLPPERIPTVDRDTAIRLGNRKMGEVVDLVSQFTVSDQYTQINYQDDPVRVSPLRYASVVKWLMNTREGIPYYMRVNMIDGQTDLVKSDKPLRYSKSEHFNRYITRHLRLQYPLKLFYNSNFEVDEKGVPYWITPVYRMSVGLFGGPDVKEVIVTNAQDGRSKVYDVKQSPNWIDCVYEAPLIINQINWNGKYQRGFINSVIGQKGVLRATEGYNYLALNDDVFLYTGITSVSSDDSNIGFVLVNMRTKECVFYSVASAEEFSAMGSAEGAVQEKQYKATFPLLINMGDRPTYFLSLKDEAGLIKMYAFIDAENYQHVVTSSNVAEAYKTYAAQQNIQTEPGTASKSKRVTGKVTDIQSVVIEGNSVFYFLLEGDETVYTAQASISEQLPFLRAGDDVTLSVSGAGKTCRVTALDRGLVAKADQTQPEATAEKDQSKQAAAKAPKKAAAVAKKAGSAA</sequence>
<organism evidence="3 4">
    <name type="scientific">Peptococcus niger</name>
    <dbReference type="NCBI Taxonomy" id="2741"/>
    <lineage>
        <taxon>Bacteria</taxon>
        <taxon>Bacillati</taxon>
        <taxon>Bacillota</taxon>
        <taxon>Clostridia</taxon>
        <taxon>Eubacteriales</taxon>
        <taxon>Peptococcaceae</taxon>
        <taxon>Peptococcus</taxon>
    </lineage>
</organism>
<feature type="transmembrane region" description="Helical" evidence="2">
    <location>
        <begin position="36"/>
        <end position="58"/>
    </location>
</feature>
<accession>A0A1G6UID9</accession>
<dbReference type="AlphaFoldDB" id="A0A1G6UID9"/>
<name>A0A1G6UID9_PEPNI</name>
<dbReference type="RefSeq" id="WP_242868940.1">
    <property type="nucleotide sequence ID" value="NZ_FNAF01000003.1"/>
</dbReference>
<evidence type="ECO:0000256" key="1">
    <source>
        <dbReference type="SAM" id="MobiDB-lite"/>
    </source>
</evidence>
<keyword evidence="2" id="KW-1133">Transmembrane helix</keyword>
<keyword evidence="2" id="KW-0472">Membrane</keyword>
<keyword evidence="2" id="KW-0812">Transmembrane</keyword>
<gene>
    <name evidence="3" type="ORF">SAMN04489866_10352</name>
</gene>
<proteinExistence type="predicted"/>
<feature type="region of interest" description="Disordered" evidence="1">
    <location>
        <begin position="549"/>
        <end position="570"/>
    </location>
</feature>
<evidence type="ECO:0000313" key="3">
    <source>
        <dbReference type="EMBL" id="SDD40486.1"/>
    </source>
</evidence>
<protein>
    <recommendedName>
        <fullName evidence="5">CvpA family protein</fullName>
    </recommendedName>
</protein>
<feature type="transmembrane region" description="Helical" evidence="2">
    <location>
        <begin position="7"/>
        <end position="24"/>
    </location>
</feature>
<dbReference type="STRING" id="2741.SAMN04489866_10352"/>
<dbReference type="EMBL" id="FNAF01000003">
    <property type="protein sequence ID" value="SDD40486.1"/>
    <property type="molecule type" value="Genomic_DNA"/>
</dbReference>
<evidence type="ECO:0000313" key="4">
    <source>
        <dbReference type="Proteomes" id="UP000198995"/>
    </source>
</evidence>
<evidence type="ECO:0008006" key="5">
    <source>
        <dbReference type="Google" id="ProtNLM"/>
    </source>
</evidence>
<keyword evidence="4" id="KW-1185">Reference proteome</keyword>
<feature type="transmembrane region" description="Helical" evidence="2">
    <location>
        <begin position="79"/>
        <end position="99"/>
    </location>
</feature>
<evidence type="ECO:0000256" key="2">
    <source>
        <dbReference type="SAM" id="Phobius"/>
    </source>
</evidence>
<dbReference type="Proteomes" id="UP000198995">
    <property type="component" value="Unassembled WGS sequence"/>
</dbReference>